<evidence type="ECO:0000256" key="5">
    <source>
        <dbReference type="ARBA" id="ARBA00022808"/>
    </source>
</evidence>
<evidence type="ECO:0000256" key="3">
    <source>
        <dbReference type="ARBA" id="ARBA00022723"/>
    </source>
</evidence>
<keyword evidence="7" id="KW-0408">Iron</keyword>
<dbReference type="EMBL" id="CP035037">
    <property type="protein sequence ID" value="QAB16845.1"/>
    <property type="molecule type" value="Genomic_DNA"/>
</dbReference>
<dbReference type="Proteomes" id="UP000285768">
    <property type="component" value="Chromosome"/>
</dbReference>
<organism evidence="10 11">
    <name type="scientific">Leucobacter muris</name>
    <dbReference type="NCBI Taxonomy" id="1935379"/>
    <lineage>
        <taxon>Bacteria</taxon>
        <taxon>Bacillati</taxon>
        <taxon>Actinomycetota</taxon>
        <taxon>Actinomycetes</taxon>
        <taxon>Micrococcales</taxon>
        <taxon>Microbacteriaceae</taxon>
        <taxon>Leucobacter</taxon>
    </lineage>
</organism>
<evidence type="ECO:0000256" key="2">
    <source>
        <dbReference type="ARBA" id="ARBA00012864"/>
    </source>
</evidence>
<evidence type="ECO:0000256" key="6">
    <source>
        <dbReference type="ARBA" id="ARBA00022833"/>
    </source>
</evidence>
<dbReference type="SUPFAM" id="SSF51556">
    <property type="entry name" value="Metallo-dependent hydrolases"/>
    <property type="match status" value="1"/>
</dbReference>
<sequence>MIAHEGSSGAGDLDIVGIGELHRVSDRGSPRRGSREQANTSPVRDAVVSIRGGRVVAAGHRSEVPLGGDARVIDAGGGVVTPGLVESHAHPLFAGNRSHEYTRRLRGLPASIIGDDESGGIKYTVRRTREADGEFLAERLTRFLDAAADSGVTTCEVKGGYGLELEEERRHLEIISRVAARHEVRVVPTFAAAHDVPAGMGADAHAEDVASRMLPLIASLFPAALNDVTCERGVLTPHQAELVLHAARLAGLRSIVHADAFADSGGWGTAVRAEALSAHHLTYTPEDVISRHAGVRTVATVLPMAELVYLTDRRAPARAFIDHSVPLAVATDYCSSIGASSLLRTMLLAAPWFGLDPAETLVAATLNAAYAIGASDRCGSIDPGKSGDLVIFAERTLDDVFWAEPVPPTVVRAGHIVRSHHG</sequence>
<dbReference type="Pfam" id="PF01979">
    <property type="entry name" value="Amidohydro_1"/>
    <property type="match status" value="1"/>
</dbReference>
<keyword evidence="4" id="KW-0378">Hydrolase</keyword>
<protein>
    <recommendedName>
        <fullName evidence="2">imidazolonepropionase</fullName>
        <ecNumber evidence="2">3.5.2.7</ecNumber>
    </recommendedName>
</protein>
<keyword evidence="6" id="KW-0862">Zinc</keyword>
<dbReference type="RefSeq" id="WP_128386162.1">
    <property type="nucleotide sequence ID" value="NZ_CP035037.1"/>
</dbReference>
<feature type="domain" description="Amidohydrolase-related" evidence="9">
    <location>
        <begin position="79"/>
        <end position="403"/>
    </location>
</feature>
<comment type="pathway">
    <text evidence="1">Amino-acid degradation.</text>
</comment>
<dbReference type="InterPro" id="IPR006680">
    <property type="entry name" value="Amidohydro-rel"/>
</dbReference>
<name>A0ABX5QCX2_9MICO</name>
<evidence type="ECO:0000256" key="4">
    <source>
        <dbReference type="ARBA" id="ARBA00022801"/>
    </source>
</evidence>
<proteinExistence type="predicted"/>
<evidence type="ECO:0000313" key="10">
    <source>
        <dbReference type="EMBL" id="QAB16845.1"/>
    </source>
</evidence>
<feature type="region of interest" description="Disordered" evidence="8">
    <location>
        <begin position="22"/>
        <end position="44"/>
    </location>
</feature>
<dbReference type="Gene3D" id="2.30.40.10">
    <property type="entry name" value="Urease, subunit C, domain 1"/>
    <property type="match status" value="1"/>
</dbReference>
<gene>
    <name evidence="10" type="ORF">Leucomu_01855</name>
</gene>
<dbReference type="SUPFAM" id="SSF51338">
    <property type="entry name" value="Composite domain of metallo-dependent hydrolases"/>
    <property type="match status" value="1"/>
</dbReference>
<keyword evidence="3" id="KW-0479">Metal-binding</keyword>
<dbReference type="InterPro" id="IPR005920">
    <property type="entry name" value="HutI"/>
</dbReference>
<evidence type="ECO:0000256" key="7">
    <source>
        <dbReference type="ARBA" id="ARBA00023004"/>
    </source>
</evidence>
<accession>A0ABX5QCX2</accession>
<reference evidence="10 11" key="1">
    <citation type="submission" date="2019-01" db="EMBL/GenBank/DDBJ databases">
        <title>Leucobacter muris sp. nov. isolated from the nose of a laboratory mouse.</title>
        <authorList>
            <person name="Benga L."/>
            <person name="Sproeer C."/>
            <person name="Schumann P."/>
            <person name="Verbarg S."/>
            <person name="Bunk B."/>
            <person name="Engelhardt E."/>
            <person name="Benten P.M."/>
            <person name="Sager M."/>
        </authorList>
    </citation>
    <scope>NUCLEOTIDE SEQUENCE [LARGE SCALE GENOMIC DNA]</scope>
    <source>
        <strain evidence="10 11">DSM 101948</strain>
    </source>
</reference>
<feature type="compositionally biased region" description="Basic and acidic residues" evidence="8">
    <location>
        <begin position="22"/>
        <end position="35"/>
    </location>
</feature>
<dbReference type="InterPro" id="IPR032466">
    <property type="entry name" value="Metal_Hydrolase"/>
</dbReference>
<evidence type="ECO:0000259" key="9">
    <source>
        <dbReference type="Pfam" id="PF01979"/>
    </source>
</evidence>
<dbReference type="PANTHER" id="PTHR42752">
    <property type="entry name" value="IMIDAZOLONEPROPIONASE"/>
    <property type="match status" value="1"/>
</dbReference>
<keyword evidence="11" id="KW-1185">Reference proteome</keyword>
<dbReference type="InterPro" id="IPR011059">
    <property type="entry name" value="Metal-dep_hydrolase_composite"/>
</dbReference>
<evidence type="ECO:0000256" key="8">
    <source>
        <dbReference type="SAM" id="MobiDB-lite"/>
    </source>
</evidence>
<dbReference type="EC" id="3.5.2.7" evidence="2"/>
<evidence type="ECO:0000256" key="1">
    <source>
        <dbReference type="ARBA" id="ARBA00005023"/>
    </source>
</evidence>
<dbReference type="Gene3D" id="3.20.20.140">
    <property type="entry name" value="Metal-dependent hydrolases"/>
    <property type="match status" value="1"/>
</dbReference>
<dbReference type="PANTHER" id="PTHR42752:SF1">
    <property type="entry name" value="IMIDAZOLONEPROPIONASE-RELATED"/>
    <property type="match status" value="1"/>
</dbReference>
<evidence type="ECO:0000313" key="11">
    <source>
        <dbReference type="Proteomes" id="UP000285768"/>
    </source>
</evidence>
<keyword evidence="5" id="KW-0369">Histidine metabolism</keyword>